<dbReference type="EMBL" id="BMXO01000004">
    <property type="protein sequence ID" value="GGW52726.1"/>
    <property type="molecule type" value="Genomic_DNA"/>
</dbReference>
<gene>
    <name evidence="1" type="ORF">GCM10007158_12490</name>
</gene>
<proteinExistence type="predicted"/>
<keyword evidence="2" id="KW-1185">Reference proteome</keyword>
<protein>
    <recommendedName>
        <fullName evidence="3">PEP-CTERM/exosortase system-associated acyltransferase</fullName>
    </recommendedName>
</protein>
<dbReference type="Gene3D" id="3.40.630.30">
    <property type="match status" value="1"/>
</dbReference>
<evidence type="ECO:0000313" key="2">
    <source>
        <dbReference type="Proteomes" id="UP000647585"/>
    </source>
</evidence>
<dbReference type="NCBIfam" id="TIGR03694">
    <property type="entry name" value="exosort_acyl"/>
    <property type="match status" value="1"/>
</dbReference>
<comment type="caution">
    <text evidence="1">The sequence shown here is derived from an EMBL/GenBank/DDBJ whole genome shotgun (WGS) entry which is preliminary data.</text>
</comment>
<dbReference type="Pfam" id="PF13444">
    <property type="entry name" value="Acetyltransf_5"/>
    <property type="match status" value="1"/>
</dbReference>
<dbReference type="RefSeq" id="WP_016916480.1">
    <property type="nucleotide sequence ID" value="NZ_BMXO01000004.1"/>
</dbReference>
<name>A0ABQ2WHV1_9GAMM</name>
<evidence type="ECO:0008006" key="3">
    <source>
        <dbReference type="Google" id="ProtNLM"/>
    </source>
</evidence>
<dbReference type="Proteomes" id="UP000647585">
    <property type="component" value="Unassembled WGS sequence"/>
</dbReference>
<accession>A0ABQ2WHV1</accession>
<reference evidence="2" key="1">
    <citation type="journal article" date="2019" name="Int. J. Syst. Evol. Microbiol.">
        <title>The Global Catalogue of Microorganisms (GCM) 10K type strain sequencing project: providing services to taxonomists for standard genome sequencing and annotation.</title>
        <authorList>
            <consortium name="The Broad Institute Genomics Platform"/>
            <consortium name="The Broad Institute Genome Sequencing Center for Infectious Disease"/>
            <person name="Wu L."/>
            <person name="Ma J."/>
        </authorList>
    </citation>
    <scope>NUCLEOTIDE SEQUENCE [LARGE SCALE GENOMIC DNA]</scope>
    <source>
        <strain evidence="2">KCTC 22157</strain>
    </source>
</reference>
<dbReference type="InterPro" id="IPR016181">
    <property type="entry name" value="Acyl_CoA_acyltransferase"/>
</dbReference>
<dbReference type="SUPFAM" id="SSF55729">
    <property type="entry name" value="Acyl-CoA N-acyltransferases (Nat)"/>
    <property type="match status" value="1"/>
</dbReference>
<sequence>MIIPIAPSVTTPDTLVENIFTPAFFDTHFSLLIAQTPTEKRRAFTLRHAVFIEELRYDLGNSSALNIEHDDHDQQSLLCLLHHKATGLDVGCLRVVLFDEQNAHGLHSLPLEAYYGAHLFLPNTHPRHFASHQVCEVSRLAVHPTVRRKQSEVQSPYESIKESPALLSLSLFLAATALVGLSQRHHVFAMLEPRFSRLLKASGLQFHQVGGVIDYCGSRAAYYIDQRVAEERLPKRLTPLYQFIKGQLASQLAKSPLLQDGGTSRQL</sequence>
<dbReference type="InterPro" id="IPR022484">
    <property type="entry name" value="PEP-CTERM/exosrtase_acylTfrase"/>
</dbReference>
<organism evidence="1 2">
    <name type="scientific">Halomonas johnsoniae</name>
    <dbReference type="NCBI Taxonomy" id="502832"/>
    <lineage>
        <taxon>Bacteria</taxon>
        <taxon>Pseudomonadati</taxon>
        <taxon>Pseudomonadota</taxon>
        <taxon>Gammaproteobacteria</taxon>
        <taxon>Oceanospirillales</taxon>
        <taxon>Halomonadaceae</taxon>
        <taxon>Halomonas</taxon>
    </lineage>
</organism>
<evidence type="ECO:0000313" key="1">
    <source>
        <dbReference type="EMBL" id="GGW52726.1"/>
    </source>
</evidence>